<keyword evidence="1" id="KW-0472">Membrane</keyword>
<dbReference type="AlphaFoldDB" id="A0A0H4VFR7"/>
<keyword evidence="1" id="KW-0812">Transmembrane</keyword>
<feature type="transmembrane region" description="Helical" evidence="1">
    <location>
        <begin position="68"/>
        <end position="86"/>
    </location>
</feature>
<protein>
    <submittedName>
        <fullName evidence="2">Uncharacterized protein</fullName>
    </submittedName>
</protein>
<dbReference type="PATRIC" id="fig|1648404.4.peg.1628"/>
<sequence length="102" mass="11124">MVTPPDMLKVAIYQAAPVPLAISGGIDKVVRLARGTAERIAIFLGMAISVGIQIFDNATDVDAPLTQALIHIPIYLLPCIAFTWFLNWSLNEKLSSWSEAIE</sequence>
<evidence type="ECO:0000313" key="3">
    <source>
        <dbReference type="Proteomes" id="UP000059113"/>
    </source>
</evidence>
<dbReference type="KEGG" id="ery:CP97_07825"/>
<evidence type="ECO:0000313" key="2">
    <source>
        <dbReference type="EMBL" id="AKQ41954.1"/>
    </source>
</evidence>
<organism evidence="2 3">
    <name type="scientific">Aurantiacibacter atlanticus</name>
    <dbReference type="NCBI Taxonomy" id="1648404"/>
    <lineage>
        <taxon>Bacteria</taxon>
        <taxon>Pseudomonadati</taxon>
        <taxon>Pseudomonadota</taxon>
        <taxon>Alphaproteobacteria</taxon>
        <taxon>Sphingomonadales</taxon>
        <taxon>Erythrobacteraceae</taxon>
        <taxon>Aurantiacibacter</taxon>
    </lineage>
</organism>
<accession>A0A0H4VFR7</accession>
<keyword evidence="3" id="KW-1185">Reference proteome</keyword>
<evidence type="ECO:0000256" key="1">
    <source>
        <dbReference type="SAM" id="Phobius"/>
    </source>
</evidence>
<dbReference type="EMBL" id="CP011310">
    <property type="protein sequence ID" value="AKQ41954.1"/>
    <property type="molecule type" value="Genomic_DNA"/>
</dbReference>
<name>A0A0H4VFR7_9SPHN</name>
<dbReference type="STRING" id="1648404.CP97_07825"/>
<reference evidence="2 3" key="1">
    <citation type="journal article" date="2015" name="Int. J. Syst. Evol. Microbiol.">
        <title>Erythrobacter atlanticus sp. nov., a bacterium from ocean sediment able to degrade polycyclic aromatic hydrocarbons.</title>
        <authorList>
            <person name="Zhuang L."/>
            <person name="Liu Y."/>
            <person name="Wang L."/>
            <person name="Wang W."/>
            <person name="Shao Z."/>
        </authorList>
    </citation>
    <scope>NUCLEOTIDE SEQUENCE [LARGE SCALE GENOMIC DNA]</scope>
    <source>
        <strain evidence="3">s21-N3</strain>
    </source>
</reference>
<dbReference type="OrthoDB" id="9803803at2"/>
<feature type="transmembrane region" description="Helical" evidence="1">
    <location>
        <begin position="40"/>
        <end position="56"/>
    </location>
</feature>
<dbReference type="RefSeq" id="WP_048885468.1">
    <property type="nucleotide sequence ID" value="NZ_CP011310.1"/>
</dbReference>
<reference evidence="3" key="2">
    <citation type="submission" date="2015-04" db="EMBL/GenBank/DDBJ databases">
        <title>The complete genome sequence of Erythrobacter sp. s21-N3.</title>
        <authorList>
            <person name="Zhuang L."/>
            <person name="Liu Y."/>
            <person name="Shao Z."/>
        </authorList>
    </citation>
    <scope>NUCLEOTIDE SEQUENCE [LARGE SCALE GENOMIC DNA]</scope>
    <source>
        <strain evidence="3">s21-N3</strain>
    </source>
</reference>
<proteinExistence type="predicted"/>
<dbReference type="Proteomes" id="UP000059113">
    <property type="component" value="Chromosome"/>
</dbReference>
<gene>
    <name evidence="2" type="ORF">CP97_07825</name>
</gene>
<keyword evidence="1" id="KW-1133">Transmembrane helix</keyword>